<proteinExistence type="predicted"/>
<evidence type="ECO:0000259" key="7">
    <source>
        <dbReference type="PROSITE" id="PS50048"/>
    </source>
</evidence>
<keyword evidence="3" id="KW-0805">Transcription regulation</keyword>
<dbReference type="InterPro" id="IPR036864">
    <property type="entry name" value="Zn2-C6_fun-type_DNA-bd_sf"/>
</dbReference>
<dbReference type="CDD" id="cd00067">
    <property type="entry name" value="GAL4"/>
    <property type="match status" value="1"/>
</dbReference>
<feature type="compositionally biased region" description="Low complexity" evidence="6">
    <location>
        <begin position="330"/>
        <end position="339"/>
    </location>
</feature>
<accession>A0A9W8GCL7</accession>
<dbReference type="GO" id="GO:0005634">
    <property type="term" value="C:nucleus"/>
    <property type="evidence" value="ECO:0007669"/>
    <property type="project" value="UniProtKB-SubCell"/>
</dbReference>
<dbReference type="GO" id="GO:0006351">
    <property type="term" value="P:DNA-templated transcription"/>
    <property type="evidence" value="ECO:0007669"/>
    <property type="project" value="InterPro"/>
</dbReference>
<dbReference type="SUPFAM" id="SSF57701">
    <property type="entry name" value="Zn2/Cys6 DNA-binding domain"/>
    <property type="match status" value="1"/>
</dbReference>
<dbReference type="CDD" id="cd12148">
    <property type="entry name" value="fungal_TF_MHR"/>
    <property type="match status" value="1"/>
</dbReference>
<feature type="domain" description="Zn(2)-C6 fungal-type" evidence="7">
    <location>
        <begin position="218"/>
        <end position="248"/>
    </location>
</feature>
<dbReference type="Pfam" id="PF04082">
    <property type="entry name" value="Fungal_trans"/>
    <property type="match status" value="1"/>
</dbReference>
<dbReference type="Gene3D" id="4.10.240.10">
    <property type="entry name" value="Zn(2)-C6 fungal-type DNA-binding domain"/>
    <property type="match status" value="1"/>
</dbReference>
<dbReference type="PROSITE" id="PS00463">
    <property type="entry name" value="ZN2_CY6_FUNGAL_1"/>
    <property type="match status" value="1"/>
</dbReference>
<feature type="compositionally biased region" description="Polar residues" evidence="6">
    <location>
        <begin position="349"/>
        <end position="361"/>
    </location>
</feature>
<evidence type="ECO:0000256" key="2">
    <source>
        <dbReference type="ARBA" id="ARBA00022723"/>
    </source>
</evidence>
<name>A0A9W8GCL7_9FUNG</name>
<feature type="region of interest" description="Disordered" evidence="6">
    <location>
        <begin position="1033"/>
        <end position="1074"/>
    </location>
</feature>
<feature type="region of interest" description="Disordered" evidence="6">
    <location>
        <begin position="390"/>
        <end position="437"/>
    </location>
</feature>
<dbReference type="PROSITE" id="PS50048">
    <property type="entry name" value="ZN2_CY6_FUNGAL_2"/>
    <property type="match status" value="1"/>
</dbReference>
<gene>
    <name evidence="8" type="ORF">GGI25_000430</name>
</gene>
<dbReference type="PANTHER" id="PTHR47338:SF5">
    <property type="entry name" value="ZN(II)2CYS6 TRANSCRIPTION FACTOR (EUROFUNG)"/>
    <property type="match status" value="1"/>
</dbReference>
<keyword evidence="5" id="KW-0539">Nucleus</keyword>
<dbReference type="GO" id="GO:0008270">
    <property type="term" value="F:zinc ion binding"/>
    <property type="evidence" value="ECO:0007669"/>
    <property type="project" value="InterPro"/>
</dbReference>
<evidence type="ECO:0000256" key="5">
    <source>
        <dbReference type="ARBA" id="ARBA00023242"/>
    </source>
</evidence>
<evidence type="ECO:0000256" key="4">
    <source>
        <dbReference type="ARBA" id="ARBA00023163"/>
    </source>
</evidence>
<dbReference type="SMART" id="SM00066">
    <property type="entry name" value="GAL4"/>
    <property type="match status" value="1"/>
</dbReference>
<evidence type="ECO:0000313" key="9">
    <source>
        <dbReference type="Proteomes" id="UP001151518"/>
    </source>
</evidence>
<feature type="region of interest" description="Disordered" evidence="6">
    <location>
        <begin position="763"/>
        <end position="787"/>
    </location>
</feature>
<dbReference type="InterPro" id="IPR007219">
    <property type="entry name" value="XnlR_reg_dom"/>
</dbReference>
<sequence length="1206" mass="130925">MASSSQLTSYTGAALSALRRQSIHFLYECCTPHAIPGAHAGETAAGSKEVIAEERMAAALISQIACLSLIAAKYTIENGSDAAWHGDREASAMRRNGERGGDTGGTWFGAPVSPYAAVRVVLLLGSQQLLCVPARRHENCSAPEYLRLKKAPQIPSLLHMAESTSDSDPRETNGSTSEAHSASVGIAATPAASTTSKDSPAAASMGSVPKKTPVKCQACTSCRQKKIRCDGGKPICAACLRSGADCVYVPSRRRGRPARAHREYERPYVNPLPILPRQPKLAPAAPAAQLDQAKYQPPLQQAPNHILPTLPHLQPSQAGQGTMPPPQPTTPLRGTSHAAPLPPMLPPAQSFTQYKQQQHGSIHQRLQGQPPQQKQQQNIAPIGSILAAALFPGSPHSTSEDDAGHSGHRSSGSESPLPHHVRPPTILVPAGDRGGHQTMAQATPLVIPRPSQTLATPSAGAGGGVGGSFVDPNIVEFFHYFNALFPIVHWPSFKEAYDDGTVPNYLILAIRALSKRYSKQPSVVLSGQLYAAGQDLAAIATSLAEVATREDPNTYLIQTWIILSMFEFGMGRMKQAADRRELAVRLAYQLELSHIEVRASQRRARSLIVAENCRRVWWTLFYADRYFSLVSSDPGISPAIHESTYRVGFPRAMREATPPPQLAPAAGASGGATDIEFPRYDDHDVILWFQSSIPLSLIMGHLAHQCRAAEQLFRNGLAERSTAHLWEDAEWLAALNEFVKSFLVIDAEIAQWRQQLNAATSMSSSPIDSPEVAHGENTAVSNSDHSHAHSTRDVTLFHRELQYHGLVIIHQCLALYSYEKLRLSLSTLASACTSLLWLESTATQAWKKVVRSADVIRSKANARATELANARASATGTMPNGAAPEPEWELCAPHMPFILYIAAKVHVCQYHWQKIALARTRSQIHHHTQQQQQAVVSPRHVQNIEQQVTPSFVQPFSQPSSAVGTPASSQEGWASSSAVHIGISGGSGPRDYAGNAVSAPDDLMRSHDAGGTPVMTTSGAAALAAAQAAAAAAAHSGTSKHSTPQRSRGGSTTHLHTLGSQDHQSYSVDSSVGKTGFGNDVDDDYSEMMDVTPTSAHAERTLKTNGNSFNHHSIEDDKSYSEFQMNVNDAEERMALVDGDIEERLVRRVASSEERLELLLRLLSTCQEYWADHDYVQMLHDMLRWPDEWTTSMQMLERLLLELRLD</sequence>
<dbReference type="GO" id="GO:0003677">
    <property type="term" value="F:DNA binding"/>
    <property type="evidence" value="ECO:0007669"/>
    <property type="project" value="InterPro"/>
</dbReference>
<protein>
    <recommendedName>
        <fullName evidence="7">Zn(2)-C6 fungal-type domain-containing protein</fullName>
    </recommendedName>
</protein>
<comment type="caution">
    <text evidence="8">The sequence shown here is derived from an EMBL/GenBank/DDBJ whole genome shotgun (WGS) entry which is preliminary data.</text>
</comment>
<feature type="compositionally biased region" description="Polar residues" evidence="6">
    <location>
        <begin position="1036"/>
        <end position="1073"/>
    </location>
</feature>
<evidence type="ECO:0000256" key="1">
    <source>
        <dbReference type="ARBA" id="ARBA00004123"/>
    </source>
</evidence>
<feature type="compositionally biased region" description="Low complexity" evidence="6">
    <location>
        <begin position="364"/>
        <end position="377"/>
    </location>
</feature>
<dbReference type="InterPro" id="IPR001138">
    <property type="entry name" value="Zn2Cys6_DnaBD"/>
</dbReference>
<feature type="region of interest" description="Disordered" evidence="6">
    <location>
        <begin position="162"/>
        <end position="209"/>
    </location>
</feature>
<dbReference type="PANTHER" id="PTHR47338">
    <property type="entry name" value="ZN(II)2CYS6 TRANSCRIPTION FACTOR (EUROFUNG)-RELATED"/>
    <property type="match status" value="1"/>
</dbReference>
<dbReference type="PRINTS" id="PR00755">
    <property type="entry name" value="AFLATOXINBRP"/>
</dbReference>
<keyword evidence="2" id="KW-0479">Metal-binding</keyword>
<dbReference type="Proteomes" id="UP001151518">
    <property type="component" value="Unassembled WGS sequence"/>
</dbReference>
<dbReference type="GO" id="GO:0000981">
    <property type="term" value="F:DNA-binding transcription factor activity, RNA polymerase II-specific"/>
    <property type="evidence" value="ECO:0007669"/>
    <property type="project" value="InterPro"/>
</dbReference>
<organism evidence="8 9">
    <name type="scientific">Coemansia spiralis</name>
    <dbReference type="NCBI Taxonomy" id="417178"/>
    <lineage>
        <taxon>Eukaryota</taxon>
        <taxon>Fungi</taxon>
        <taxon>Fungi incertae sedis</taxon>
        <taxon>Zoopagomycota</taxon>
        <taxon>Kickxellomycotina</taxon>
        <taxon>Kickxellomycetes</taxon>
        <taxon>Kickxellales</taxon>
        <taxon>Kickxellaceae</taxon>
        <taxon>Coemansia</taxon>
    </lineage>
</organism>
<evidence type="ECO:0000313" key="8">
    <source>
        <dbReference type="EMBL" id="KAJ2680795.1"/>
    </source>
</evidence>
<evidence type="ECO:0000256" key="3">
    <source>
        <dbReference type="ARBA" id="ARBA00023015"/>
    </source>
</evidence>
<dbReference type="OrthoDB" id="39175at2759"/>
<evidence type="ECO:0000256" key="6">
    <source>
        <dbReference type="SAM" id="MobiDB-lite"/>
    </source>
</evidence>
<dbReference type="Pfam" id="PF00172">
    <property type="entry name" value="Zn_clus"/>
    <property type="match status" value="1"/>
</dbReference>
<feature type="region of interest" description="Disordered" evidence="6">
    <location>
        <begin position="301"/>
        <end position="377"/>
    </location>
</feature>
<dbReference type="AlphaFoldDB" id="A0A9W8GCL7"/>
<reference evidence="8" key="1">
    <citation type="submission" date="2022-07" db="EMBL/GenBank/DDBJ databases">
        <title>Phylogenomic reconstructions and comparative analyses of Kickxellomycotina fungi.</title>
        <authorList>
            <person name="Reynolds N.K."/>
            <person name="Stajich J.E."/>
            <person name="Barry K."/>
            <person name="Grigoriev I.V."/>
            <person name="Crous P."/>
            <person name="Smith M.E."/>
        </authorList>
    </citation>
    <scope>NUCLEOTIDE SEQUENCE</scope>
    <source>
        <strain evidence="8">NRRL 3115</strain>
    </source>
</reference>
<keyword evidence="4" id="KW-0804">Transcription</keyword>
<feature type="compositionally biased region" description="Polar residues" evidence="6">
    <location>
        <begin position="162"/>
        <end position="180"/>
    </location>
</feature>
<comment type="subcellular location">
    <subcellularLocation>
        <location evidence="1">Nucleus</location>
    </subcellularLocation>
</comment>
<dbReference type="EMBL" id="JANBTW010000003">
    <property type="protein sequence ID" value="KAJ2680795.1"/>
    <property type="molecule type" value="Genomic_DNA"/>
</dbReference>
<dbReference type="InterPro" id="IPR050815">
    <property type="entry name" value="TF_fung"/>
</dbReference>